<proteinExistence type="predicted"/>
<dbReference type="GO" id="GO:0015074">
    <property type="term" value="P:DNA integration"/>
    <property type="evidence" value="ECO:0007669"/>
    <property type="project" value="InterPro"/>
</dbReference>
<evidence type="ECO:0000313" key="4">
    <source>
        <dbReference type="Proteomes" id="UP000004947"/>
    </source>
</evidence>
<sequence>MITNQEKEAIIDFYLCHPSDGYRRCAYMMIDQDIAYVQPSSVYRVLSKAGVMRNRNAKESKKGTGFVQPLKAHEQWHSDITNITAGDTVYYLISILDGYSRSIIAWELRESMKVQDVNIVFQKAKELYPEARPRCISDNGSQYKCKEFSQFITRNEYSHTSTSPYYPQSNGKQERFHGSLKKECIRVNCPLSMADAKRLIGEYIEYYNTQRLHSSIYYIAPHDRLNGLTQQILDKRDQKLKLAKQKRMESNSIISMQPHFSKNTSMEGEVGGMRG</sequence>
<dbReference type="PANTHER" id="PTHR46889">
    <property type="entry name" value="TRANSPOSASE INSF FOR INSERTION SEQUENCE IS3B-RELATED"/>
    <property type="match status" value="1"/>
</dbReference>
<dbReference type="SUPFAM" id="SSF53098">
    <property type="entry name" value="Ribonuclease H-like"/>
    <property type="match status" value="1"/>
</dbReference>
<dbReference type="Pfam" id="PF13333">
    <property type="entry name" value="rve_2"/>
    <property type="match status" value="1"/>
</dbReference>
<evidence type="ECO:0000259" key="1">
    <source>
        <dbReference type="PROSITE" id="PS50994"/>
    </source>
</evidence>
<dbReference type="InterPro" id="IPR001584">
    <property type="entry name" value="Integrase_cat-core"/>
</dbReference>
<dbReference type="PANTHER" id="PTHR46889:SF4">
    <property type="entry name" value="TRANSPOSASE INSO FOR INSERTION SEQUENCE ELEMENT IS911B-RELATED"/>
    <property type="match status" value="1"/>
</dbReference>
<reference evidence="3" key="1">
    <citation type="submission" date="2007-06" db="EMBL/GenBank/DDBJ databases">
        <authorList>
            <person name="Giovannoni S."/>
            <person name="Cho J.-C."/>
            <person name="Ferriera S."/>
            <person name="Johnson J."/>
            <person name="Kravitz S."/>
            <person name="Beeson K."/>
            <person name="Sutton G."/>
            <person name="Rogers Y.-H."/>
            <person name="Friedman R."/>
            <person name="Frazier M."/>
            <person name="Venter J.C."/>
        </authorList>
    </citation>
    <scope>NUCLEOTIDE SEQUENCE</scope>
    <source>
        <strain evidence="3">HTCC2155</strain>
    </source>
</reference>
<dbReference type="EMBL" id="ABCK01000014">
    <property type="protein sequence ID" value="EDM26695.1"/>
    <property type="molecule type" value="Genomic_DNA"/>
</dbReference>
<evidence type="ECO:0000313" key="2">
    <source>
        <dbReference type="EMBL" id="EDM26336.1"/>
    </source>
</evidence>
<keyword evidence="4" id="KW-1185">Reference proteome</keyword>
<evidence type="ECO:0000313" key="3">
    <source>
        <dbReference type="EMBL" id="EDM26695.1"/>
    </source>
</evidence>
<dbReference type="Pfam" id="PF00665">
    <property type="entry name" value="rve"/>
    <property type="match status" value="1"/>
</dbReference>
<reference evidence="3 4" key="2">
    <citation type="journal article" date="2010" name="J. Bacteriol.">
        <title>Genome sequence of Lentisphaera araneosa HTCC2155T, the type species of the order Lentisphaerales in the phylum Lentisphaerae.</title>
        <authorList>
            <person name="Thrash J.C."/>
            <person name="Cho J.C."/>
            <person name="Vergin K.L."/>
            <person name="Morris R.M."/>
            <person name="Giovannoni S.J."/>
        </authorList>
    </citation>
    <scope>NUCLEOTIDE SEQUENCE [LARGE SCALE GENOMIC DNA]</scope>
    <source>
        <strain evidence="3 4">HTCC2155</strain>
    </source>
</reference>
<name>A6DNN6_9BACT</name>
<dbReference type="PROSITE" id="PS50994">
    <property type="entry name" value="INTEGRASE"/>
    <property type="match status" value="1"/>
</dbReference>
<feature type="domain" description="Integrase catalytic" evidence="1">
    <location>
        <begin position="65"/>
        <end position="229"/>
    </location>
</feature>
<dbReference type="Gene3D" id="3.30.420.10">
    <property type="entry name" value="Ribonuclease H-like superfamily/Ribonuclease H"/>
    <property type="match status" value="1"/>
</dbReference>
<comment type="caution">
    <text evidence="3">The sequence shown here is derived from an EMBL/GenBank/DDBJ whole genome shotgun (WGS) entry which is preliminary data.</text>
</comment>
<dbReference type="InterPro" id="IPR050900">
    <property type="entry name" value="Transposase_IS3/IS150/IS904"/>
</dbReference>
<dbReference type="GO" id="GO:0003676">
    <property type="term" value="F:nucleic acid binding"/>
    <property type="evidence" value="ECO:0007669"/>
    <property type="project" value="InterPro"/>
</dbReference>
<dbReference type="InterPro" id="IPR036397">
    <property type="entry name" value="RNaseH_sf"/>
</dbReference>
<organism evidence="3 4">
    <name type="scientific">Lentisphaera araneosa HTCC2155</name>
    <dbReference type="NCBI Taxonomy" id="313628"/>
    <lineage>
        <taxon>Bacteria</taxon>
        <taxon>Pseudomonadati</taxon>
        <taxon>Lentisphaerota</taxon>
        <taxon>Lentisphaeria</taxon>
        <taxon>Lentisphaerales</taxon>
        <taxon>Lentisphaeraceae</taxon>
        <taxon>Lentisphaera</taxon>
    </lineage>
</organism>
<dbReference type="eggNOG" id="COG2801">
    <property type="taxonomic scope" value="Bacteria"/>
</dbReference>
<dbReference type="STRING" id="313628.LNTAR_18650"/>
<dbReference type="InterPro" id="IPR012337">
    <property type="entry name" value="RNaseH-like_sf"/>
</dbReference>
<protein>
    <recommendedName>
        <fullName evidence="1">Integrase catalytic domain-containing protein</fullName>
    </recommendedName>
</protein>
<dbReference type="EMBL" id="ABCK01000017">
    <property type="protein sequence ID" value="EDM26336.1"/>
    <property type="molecule type" value="Genomic_DNA"/>
</dbReference>
<gene>
    <name evidence="3" type="ORF">LNTAR_18650</name>
    <name evidence="2" type="ORF">LNTAR_19732</name>
</gene>
<dbReference type="Proteomes" id="UP000004947">
    <property type="component" value="Unassembled WGS sequence"/>
</dbReference>
<dbReference type="AlphaFoldDB" id="A6DNN6"/>
<accession>A6DNN6</accession>